<comment type="caution">
    <text evidence="2">The sequence shown here is derived from an EMBL/GenBank/DDBJ whole genome shotgun (WGS) entry which is preliminary data.</text>
</comment>
<feature type="compositionally biased region" description="Basic and acidic residues" evidence="1">
    <location>
        <begin position="46"/>
        <end position="65"/>
    </location>
</feature>
<feature type="compositionally biased region" description="Polar residues" evidence="1">
    <location>
        <begin position="89"/>
        <end position="103"/>
    </location>
</feature>
<gene>
    <name evidence="2" type="ORF">Poly21_07310</name>
</gene>
<reference evidence="2 3" key="1">
    <citation type="journal article" date="2020" name="Antonie Van Leeuwenhoek">
        <title>Rhodopirellula heiligendammensis sp. nov., Rhodopirellula pilleata sp. nov., and Rhodopirellula solitaria sp. nov. isolated from natural or artificial marine surfaces in Northern Germany and California, USA, and emended description of the genus Rhodopirellula.</title>
        <authorList>
            <person name="Kallscheuer N."/>
            <person name="Wiegand S."/>
            <person name="Jogler M."/>
            <person name="Boedeker C."/>
            <person name="Peeters S.H."/>
            <person name="Rast P."/>
            <person name="Heuer A."/>
            <person name="Jetten M.S.M."/>
            <person name="Rohde M."/>
            <person name="Jogler C."/>
        </authorList>
    </citation>
    <scope>NUCLEOTIDE SEQUENCE [LARGE SCALE GENOMIC DNA]</scope>
    <source>
        <strain evidence="2 3">Poly21</strain>
    </source>
</reference>
<evidence type="ECO:0000313" key="2">
    <source>
        <dbReference type="EMBL" id="TWU18567.1"/>
    </source>
</evidence>
<dbReference type="AlphaFoldDB" id="A0A5C6C3H3"/>
<keyword evidence="3" id="KW-1185">Reference proteome</keyword>
<sequence>MADGHAAAIQGLPGIRASGTGGPALPCCVPPQTLLPFGGQKPRRSHSTDGGRDERETERLLDDGRGGGIPGRLVEHATGLGQAGKDCSAGQSSEQLPVVSSQGPADIPRLSGQTGDAKSEVMAIVPQAVAQLPAQPDQPSSSFLLGIPWYHNVVLIEKIIDAMDVQVDLSGNALNSAEVHESL</sequence>
<name>A0A5C6C3H3_9BACT</name>
<dbReference type="Proteomes" id="UP000319908">
    <property type="component" value="Unassembled WGS sequence"/>
</dbReference>
<protein>
    <submittedName>
        <fullName evidence="2">Uncharacterized protein</fullName>
    </submittedName>
</protein>
<feature type="region of interest" description="Disordered" evidence="1">
    <location>
        <begin position="31"/>
        <end position="105"/>
    </location>
</feature>
<organism evidence="2 3">
    <name type="scientific">Allorhodopirellula heiligendammensis</name>
    <dbReference type="NCBI Taxonomy" id="2714739"/>
    <lineage>
        <taxon>Bacteria</taxon>
        <taxon>Pseudomonadati</taxon>
        <taxon>Planctomycetota</taxon>
        <taxon>Planctomycetia</taxon>
        <taxon>Pirellulales</taxon>
        <taxon>Pirellulaceae</taxon>
        <taxon>Allorhodopirellula</taxon>
    </lineage>
</organism>
<proteinExistence type="predicted"/>
<evidence type="ECO:0000313" key="3">
    <source>
        <dbReference type="Proteomes" id="UP000319908"/>
    </source>
</evidence>
<dbReference type="EMBL" id="SJPU01000001">
    <property type="protein sequence ID" value="TWU18567.1"/>
    <property type="molecule type" value="Genomic_DNA"/>
</dbReference>
<accession>A0A5C6C3H3</accession>
<evidence type="ECO:0000256" key="1">
    <source>
        <dbReference type="SAM" id="MobiDB-lite"/>
    </source>
</evidence>